<dbReference type="GO" id="GO:0016020">
    <property type="term" value="C:membrane"/>
    <property type="evidence" value="ECO:0007669"/>
    <property type="project" value="InterPro"/>
</dbReference>
<keyword evidence="3" id="KW-0547">Nucleotide-binding</keyword>
<evidence type="ECO:0000313" key="8">
    <source>
        <dbReference type="Proteomes" id="UP000614410"/>
    </source>
</evidence>
<dbReference type="PROSITE" id="PS50893">
    <property type="entry name" value="ABC_TRANSPORTER_2"/>
    <property type="match status" value="1"/>
</dbReference>
<dbReference type="PANTHER" id="PTHR46743">
    <property type="entry name" value="TEICHOIC ACIDS EXPORT ATP-BINDING PROTEIN TAGH"/>
    <property type="match status" value="1"/>
</dbReference>
<evidence type="ECO:0000256" key="1">
    <source>
        <dbReference type="ARBA" id="ARBA00005417"/>
    </source>
</evidence>
<dbReference type="InterPro" id="IPR003439">
    <property type="entry name" value="ABC_transporter-like_ATP-bd"/>
</dbReference>
<reference evidence="7 8" key="1">
    <citation type="submission" date="2020-10" db="EMBL/GenBank/DDBJ databases">
        <title>Ca. Dormibacterota MAGs.</title>
        <authorList>
            <person name="Montgomery K."/>
        </authorList>
    </citation>
    <scope>NUCLEOTIDE SEQUENCE [LARGE SCALE GENOMIC DNA]</scope>
    <source>
        <strain evidence="7">Mitchell_Peninsula_5</strain>
    </source>
</reference>
<dbReference type="Proteomes" id="UP000614410">
    <property type="component" value="Unassembled WGS sequence"/>
</dbReference>
<protein>
    <submittedName>
        <fullName evidence="7">ABC transporter ATP-binding protein</fullName>
    </submittedName>
</protein>
<dbReference type="Gene3D" id="3.40.50.300">
    <property type="entry name" value="P-loop containing nucleotide triphosphate hydrolases"/>
    <property type="match status" value="1"/>
</dbReference>
<dbReference type="GO" id="GO:0005524">
    <property type="term" value="F:ATP binding"/>
    <property type="evidence" value="ECO:0007669"/>
    <property type="project" value="UniProtKB-KW"/>
</dbReference>
<dbReference type="Pfam" id="PF00005">
    <property type="entry name" value="ABC_tran"/>
    <property type="match status" value="1"/>
</dbReference>
<dbReference type="GO" id="GO:0140359">
    <property type="term" value="F:ABC-type transporter activity"/>
    <property type="evidence" value="ECO:0007669"/>
    <property type="project" value="InterPro"/>
</dbReference>
<organism evidence="7 8">
    <name type="scientific">Candidatus Amunia macphersoniae</name>
    <dbReference type="NCBI Taxonomy" id="3127014"/>
    <lineage>
        <taxon>Bacteria</taxon>
        <taxon>Bacillati</taxon>
        <taxon>Candidatus Dormiibacterota</taxon>
        <taxon>Candidatus Dormibacteria</taxon>
        <taxon>Candidatus Aeolococcales</taxon>
        <taxon>Candidatus Aeolococcaceae</taxon>
        <taxon>Candidatus Amunia</taxon>
    </lineage>
</organism>
<gene>
    <name evidence="7" type="ORF">JF887_10120</name>
</gene>
<keyword evidence="4 7" id="KW-0067">ATP-binding</keyword>
<dbReference type="InterPro" id="IPR003593">
    <property type="entry name" value="AAA+_ATPase"/>
</dbReference>
<evidence type="ECO:0000259" key="6">
    <source>
        <dbReference type="PROSITE" id="PS50893"/>
    </source>
</evidence>
<dbReference type="InterPro" id="IPR027417">
    <property type="entry name" value="P-loop_NTPase"/>
</dbReference>
<evidence type="ECO:0000313" key="7">
    <source>
        <dbReference type="EMBL" id="MBJ7609765.1"/>
    </source>
</evidence>
<dbReference type="SMART" id="SM00382">
    <property type="entry name" value="AAA"/>
    <property type="match status" value="1"/>
</dbReference>
<evidence type="ECO:0000256" key="2">
    <source>
        <dbReference type="ARBA" id="ARBA00022448"/>
    </source>
</evidence>
<evidence type="ECO:0000256" key="5">
    <source>
        <dbReference type="SAM" id="MobiDB-lite"/>
    </source>
</evidence>
<dbReference type="InterPro" id="IPR050683">
    <property type="entry name" value="Bact_Polysacc_Export_ATP-bd"/>
</dbReference>
<comment type="caution">
    <text evidence="7">The sequence shown here is derived from an EMBL/GenBank/DDBJ whole genome shotgun (WGS) entry which is preliminary data.</text>
</comment>
<accession>A0A934KQ18</accession>
<dbReference type="Pfam" id="PF14524">
    <property type="entry name" value="Wzt_C"/>
    <property type="match status" value="1"/>
</dbReference>
<dbReference type="Gene3D" id="2.70.50.60">
    <property type="entry name" value="abc- transporter (atp binding component) like domain"/>
    <property type="match status" value="1"/>
</dbReference>
<feature type="region of interest" description="Disordered" evidence="5">
    <location>
        <begin position="400"/>
        <end position="425"/>
    </location>
</feature>
<dbReference type="CDD" id="cd10147">
    <property type="entry name" value="Wzt_C-like"/>
    <property type="match status" value="1"/>
</dbReference>
<dbReference type="EMBL" id="JAEKNN010000051">
    <property type="protein sequence ID" value="MBJ7609765.1"/>
    <property type="molecule type" value="Genomic_DNA"/>
</dbReference>
<evidence type="ECO:0000256" key="4">
    <source>
        <dbReference type="ARBA" id="ARBA00022840"/>
    </source>
</evidence>
<name>A0A934KQ18_9BACT</name>
<dbReference type="SUPFAM" id="SSF52540">
    <property type="entry name" value="P-loop containing nucleoside triphosphate hydrolases"/>
    <property type="match status" value="1"/>
</dbReference>
<dbReference type="PANTHER" id="PTHR46743:SF2">
    <property type="entry name" value="TEICHOIC ACIDS EXPORT ATP-BINDING PROTEIN TAGH"/>
    <property type="match status" value="1"/>
</dbReference>
<dbReference type="GO" id="GO:0016887">
    <property type="term" value="F:ATP hydrolysis activity"/>
    <property type="evidence" value="ECO:0007669"/>
    <property type="project" value="InterPro"/>
</dbReference>
<dbReference type="InterPro" id="IPR029439">
    <property type="entry name" value="Wzt_C"/>
</dbReference>
<evidence type="ECO:0000256" key="3">
    <source>
        <dbReference type="ARBA" id="ARBA00022741"/>
    </source>
</evidence>
<keyword evidence="2" id="KW-0813">Transport</keyword>
<dbReference type="InterPro" id="IPR015860">
    <property type="entry name" value="ABC_transpr_TagH-like"/>
</dbReference>
<feature type="domain" description="ABC transporter" evidence="6">
    <location>
        <begin position="6"/>
        <end position="248"/>
    </location>
</feature>
<sequence>MTAPAIRVEAVNKSFRIPLDHSTTLKYRATHPRSSSRYRPLLALQDVSFDVPAGEFLGITGPNGCGKSTLLKILSRIYEPDSGRVQIAGRVSPFLELGVGFNPELTARENIFLGGAVLGLTRRELEGRVDAILAFAELTDFADQKIKNFSSGMAVRLAFTVAIQAEADILLMDEVLAVGDARFQEKCFDVFADYKRQGRTVVLVSHDLGALNLYCDRVLLLQRGQLIADGAASAVTAQYRRIVAGMSDNVAPEPVRGDPGSESRWGTREVEVSAVRLLDAHDQGHTTFATGEQMTVAIDYRINADVTTFAVRLAFKRSDGADLSGPSTRDAEYRVVSGPPGSTGTIMFRMAELELLNARYLLSVSVYDEHLVHAYDHIEDAVSFRVVDARGRAGMVDLRGSWSQPVSEPSRRPEISEASASPTVG</sequence>
<comment type="similarity">
    <text evidence="1">Belongs to the ABC transporter superfamily.</text>
</comment>
<dbReference type="CDD" id="cd03220">
    <property type="entry name" value="ABC_KpsT_Wzt"/>
    <property type="match status" value="1"/>
</dbReference>
<proteinExistence type="inferred from homology"/>
<dbReference type="AlphaFoldDB" id="A0A934KQ18"/>